<evidence type="ECO:0000313" key="2">
    <source>
        <dbReference type="EMBL" id="MYM37411.1"/>
    </source>
</evidence>
<keyword evidence="1" id="KW-0732">Signal</keyword>
<dbReference type="EMBL" id="WWCO01000029">
    <property type="protein sequence ID" value="MYM37411.1"/>
    <property type="molecule type" value="Genomic_DNA"/>
</dbReference>
<dbReference type="Proteomes" id="UP000449678">
    <property type="component" value="Unassembled WGS sequence"/>
</dbReference>
<protein>
    <submittedName>
        <fullName evidence="2">Uncharacterized protein</fullName>
    </submittedName>
</protein>
<proteinExistence type="predicted"/>
<feature type="signal peptide" evidence="1">
    <location>
        <begin position="1"/>
        <end position="26"/>
    </location>
</feature>
<feature type="chain" id="PRO_5046089084" evidence="1">
    <location>
        <begin position="27"/>
        <end position="68"/>
    </location>
</feature>
<gene>
    <name evidence="2" type="ORF">GTP38_24075</name>
</gene>
<dbReference type="RefSeq" id="WP_160992721.1">
    <property type="nucleotide sequence ID" value="NZ_WWCO01000029.1"/>
</dbReference>
<evidence type="ECO:0000313" key="3">
    <source>
        <dbReference type="Proteomes" id="UP000449678"/>
    </source>
</evidence>
<comment type="caution">
    <text evidence="2">The sequence shown here is derived from an EMBL/GenBank/DDBJ whole genome shotgun (WGS) entry which is preliminary data.</text>
</comment>
<sequence length="68" mass="6902">MNIAKHMEIIFAAAAVVAAATSFATAADGRVDIYLPADQAVVAANADTAMPTVTVTAKRLTAAEKAVL</sequence>
<evidence type="ECO:0000256" key="1">
    <source>
        <dbReference type="SAM" id="SignalP"/>
    </source>
</evidence>
<keyword evidence="3" id="KW-1185">Reference proteome</keyword>
<organism evidence="2 3">
    <name type="scientific">Duganella lactea</name>
    <dbReference type="NCBI Taxonomy" id="2692173"/>
    <lineage>
        <taxon>Bacteria</taxon>
        <taxon>Pseudomonadati</taxon>
        <taxon>Pseudomonadota</taxon>
        <taxon>Betaproteobacteria</taxon>
        <taxon>Burkholderiales</taxon>
        <taxon>Oxalobacteraceae</taxon>
        <taxon>Telluria group</taxon>
        <taxon>Duganella</taxon>
    </lineage>
</organism>
<accession>A0ABW9VEG2</accession>
<name>A0ABW9VEG2_9BURK</name>
<reference evidence="2 3" key="1">
    <citation type="submission" date="2019-12" db="EMBL/GenBank/DDBJ databases">
        <title>Novel species isolated from a subtropical stream in China.</title>
        <authorList>
            <person name="Lu H."/>
        </authorList>
    </citation>
    <scope>NUCLEOTIDE SEQUENCE [LARGE SCALE GENOMIC DNA]</scope>
    <source>
        <strain evidence="2 3">FT94W</strain>
    </source>
</reference>